<evidence type="ECO:0000256" key="5">
    <source>
        <dbReference type="SAM" id="Phobius"/>
    </source>
</evidence>
<evidence type="ECO:0000256" key="4">
    <source>
        <dbReference type="ARBA" id="ARBA00023136"/>
    </source>
</evidence>
<feature type="transmembrane region" description="Helical" evidence="5">
    <location>
        <begin position="362"/>
        <end position="383"/>
    </location>
</feature>
<dbReference type="EMBL" id="JACCFS010000001">
    <property type="protein sequence ID" value="NYJ36505.1"/>
    <property type="molecule type" value="Genomic_DNA"/>
</dbReference>
<dbReference type="CDD" id="cd17321">
    <property type="entry name" value="MFS_MMR_MDR_like"/>
    <property type="match status" value="1"/>
</dbReference>
<dbReference type="GO" id="GO:0005886">
    <property type="term" value="C:plasma membrane"/>
    <property type="evidence" value="ECO:0007669"/>
    <property type="project" value="UniProtKB-SubCell"/>
</dbReference>
<dbReference type="Proteomes" id="UP000572051">
    <property type="component" value="Unassembled WGS sequence"/>
</dbReference>
<dbReference type="InterPro" id="IPR011701">
    <property type="entry name" value="MFS"/>
</dbReference>
<keyword evidence="2 5" id="KW-0812">Transmembrane</keyword>
<protein>
    <submittedName>
        <fullName evidence="7">MFS family permease</fullName>
    </submittedName>
</protein>
<evidence type="ECO:0000256" key="2">
    <source>
        <dbReference type="ARBA" id="ARBA00022692"/>
    </source>
</evidence>
<proteinExistence type="predicted"/>
<feature type="transmembrane region" description="Helical" evidence="5">
    <location>
        <begin position="305"/>
        <end position="326"/>
    </location>
</feature>
<accession>A0A7Z0ESG0</accession>
<feature type="transmembrane region" description="Helical" evidence="5">
    <location>
        <begin position="139"/>
        <end position="162"/>
    </location>
</feature>
<feature type="transmembrane region" description="Helical" evidence="5">
    <location>
        <begin position="435"/>
        <end position="455"/>
    </location>
</feature>
<feature type="domain" description="Major facilitator superfamily (MFS) profile" evidence="6">
    <location>
        <begin position="15"/>
        <end position="451"/>
    </location>
</feature>
<evidence type="ECO:0000313" key="7">
    <source>
        <dbReference type="EMBL" id="NYJ36505.1"/>
    </source>
</evidence>
<feature type="transmembrane region" description="Helical" evidence="5">
    <location>
        <begin position="50"/>
        <end position="69"/>
    </location>
</feature>
<feature type="transmembrane region" description="Helical" evidence="5">
    <location>
        <begin position="231"/>
        <end position="250"/>
    </location>
</feature>
<dbReference type="InterPro" id="IPR020846">
    <property type="entry name" value="MFS_dom"/>
</dbReference>
<dbReference type="SUPFAM" id="SSF103473">
    <property type="entry name" value="MFS general substrate transporter"/>
    <property type="match status" value="1"/>
</dbReference>
<dbReference type="Gene3D" id="1.20.1720.10">
    <property type="entry name" value="Multidrug resistance protein D"/>
    <property type="match status" value="1"/>
</dbReference>
<feature type="transmembrane region" description="Helical" evidence="5">
    <location>
        <begin position="206"/>
        <end position="225"/>
    </location>
</feature>
<dbReference type="PANTHER" id="PTHR42718:SF39">
    <property type="entry name" value="ACTINORHODIN TRANSPORTER-RELATED"/>
    <property type="match status" value="1"/>
</dbReference>
<dbReference type="InterPro" id="IPR036259">
    <property type="entry name" value="MFS_trans_sf"/>
</dbReference>
<keyword evidence="4 5" id="KW-0472">Membrane</keyword>
<evidence type="ECO:0000256" key="1">
    <source>
        <dbReference type="ARBA" id="ARBA00004651"/>
    </source>
</evidence>
<keyword evidence="8" id="KW-1185">Reference proteome</keyword>
<evidence type="ECO:0000313" key="8">
    <source>
        <dbReference type="Proteomes" id="UP000572051"/>
    </source>
</evidence>
<dbReference type="RefSeq" id="WP_246406357.1">
    <property type="nucleotide sequence ID" value="NZ_JACCFS010000001.1"/>
</dbReference>
<gene>
    <name evidence="7" type="ORF">HNR10_004386</name>
</gene>
<dbReference type="GO" id="GO:0022857">
    <property type="term" value="F:transmembrane transporter activity"/>
    <property type="evidence" value="ECO:0007669"/>
    <property type="project" value="InterPro"/>
</dbReference>
<feature type="transmembrane region" description="Helical" evidence="5">
    <location>
        <begin position="81"/>
        <end position="100"/>
    </location>
</feature>
<feature type="transmembrane region" description="Helical" evidence="5">
    <location>
        <begin position="338"/>
        <end position="356"/>
    </location>
</feature>
<feature type="transmembrane region" description="Helical" evidence="5">
    <location>
        <begin position="404"/>
        <end position="423"/>
    </location>
</feature>
<dbReference type="AlphaFoldDB" id="A0A7Z0ESG0"/>
<comment type="caution">
    <text evidence="7">The sequence shown here is derived from an EMBL/GenBank/DDBJ whole genome shotgun (WGS) entry which is preliminary data.</text>
</comment>
<feature type="transmembrane region" description="Helical" evidence="5">
    <location>
        <begin position="174"/>
        <end position="194"/>
    </location>
</feature>
<sequence length="469" mass="46944">MTPSTPRPRALSGGGLAVLLVGQAMASMDASITAVAVPTIRADLGAGDAAVQLVVAGYVLTMGVLVVTCARLGDLVGHRRAFLAGLAGFTAASLLCGLAPNAGALVAGRILQACGGALMVPQVMSLIQLGRAGRSRERAFGLYSTVLALGVALGQVAGGLVVSADLAGLGWRPAFLVNVPVGLVLLCLGPRLLPAGTRAADRRLDLPGAVVLAAGMGAVLVALVFGREYSWGPWAWGCAGAGVAVLAFFVRHERRTERPLLDLDVLRPPGVKPGLAACFTVMGCYSAFLFTLTLHLQDGLGWSPLAAGTAFVPYAAGFAALSLCWARLPERARRALPVLGPPAFAVALVALLPLTHDGRPPAASAVLAVAGCGHAAGYGPLIARVAALAGSRHASAVSALNTTGSMLATTLGVAALGGVFLAAGDTRTGLTAASVPTAGLLLVATGCAAASVSAARRRDRGSRLSGTGS</sequence>
<dbReference type="PANTHER" id="PTHR42718">
    <property type="entry name" value="MAJOR FACILITATOR SUPERFAMILY MULTIDRUG TRANSPORTER MFSC"/>
    <property type="match status" value="1"/>
</dbReference>
<feature type="transmembrane region" description="Helical" evidence="5">
    <location>
        <begin position="106"/>
        <end position="127"/>
    </location>
</feature>
<dbReference type="Pfam" id="PF07690">
    <property type="entry name" value="MFS_1"/>
    <property type="match status" value="1"/>
</dbReference>
<name>A0A7Z0ESG0_9ACTN</name>
<dbReference type="Gene3D" id="1.20.1250.20">
    <property type="entry name" value="MFS general substrate transporter like domains"/>
    <property type="match status" value="1"/>
</dbReference>
<feature type="transmembrane region" description="Helical" evidence="5">
    <location>
        <begin position="271"/>
        <end position="293"/>
    </location>
</feature>
<comment type="subcellular location">
    <subcellularLocation>
        <location evidence="1">Cell membrane</location>
        <topology evidence="1">Multi-pass membrane protein</topology>
    </subcellularLocation>
</comment>
<evidence type="ECO:0000256" key="3">
    <source>
        <dbReference type="ARBA" id="ARBA00022989"/>
    </source>
</evidence>
<keyword evidence="3 5" id="KW-1133">Transmembrane helix</keyword>
<reference evidence="7 8" key="1">
    <citation type="submission" date="2020-07" db="EMBL/GenBank/DDBJ databases">
        <title>Sequencing the genomes of 1000 actinobacteria strains.</title>
        <authorList>
            <person name="Klenk H.-P."/>
        </authorList>
    </citation>
    <scope>NUCLEOTIDE SEQUENCE [LARGE SCALE GENOMIC DNA]</scope>
    <source>
        <strain evidence="7 8">DSM 44442</strain>
    </source>
</reference>
<dbReference type="PROSITE" id="PS50850">
    <property type="entry name" value="MFS"/>
    <property type="match status" value="1"/>
</dbReference>
<organism evidence="7 8">
    <name type="scientific">Nocardiopsis aegyptia</name>
    <dbReference type="NCBI Taxonomy" id="220378"/>
    <lineage>
        <taxon>Bacteria</taxon>
        <taxon>Bacillati</taxon>
        <taxon>Actinomycetota</taxon>
        <taxon>Actinomycetes</taxon>
        <taxon>Streptosporangiales</taxon>
        <taxon>Nocardiopsidaceae</taxon>
        <taxon>Nocardiopsis</taxon>
    </lineage>
</organism>
<evidence type="ECO:0000259" key="6">
    <source>
        <dbReference type="PROSITE" id="PS50850"/>
    </source>
</evidence>